<dbReference type="PROSITE" id="PS00028">
    <property type="entry name" value="ZINC_FINGER_C2H2_1"/>
    <property type="match status" value="8"/>
</dbReference>
<dbReference type="EMBL" id="JABSTU010000001">
    <property type="protein sequence ID" value="KAH8040730.1"/>
    <property type="molecule type" value="Genomic_DNA"/>
</dbReference>
<feature type="domain" description="C2H2-type" evidence="7">
    <location>
        <begin position="793"/>
        <end position="822"/>
    </location>
</feature>
<keyword evidence="3 5" id="KW-0863">Zinc-finger</keyword>
<organism evidence="8 9">
    <name type="scientific">Rhipicephalus microplus</name>
    <name type="common">Cattle tick</name>
    <name type="synonym">Boophilus microplus</name>
    <dbReference type="NCBI Taxonomy" id="6941"/>
    <lineage>
        <taxon>Eukaryota</taxon>
        <taxon>Metazoa</taxon>
        <taxon>Ecdysozoa</taxon>
        <taxon>Arthropoda</taxon>
        <taxon>Chelicerata</taxon>
        <taxon>Arachnida</taxon>
        <taxon>Acari</taxon>
        <taxon>Parasitiformes</taxon>
        <taxon>Ixodida</taxon>
        <taxon>Ixodoidea</taxon>
        <taxon>Ixodidae</taxon>
        <taxon>Rhipicephalinae</taxon>
        <taxon>Rhipicephalus</taxon>
        <taxon>Boophilus</taxon>
    </lineage>
</organism>
<dbReference type="VEuPathDB" id="VectorBase:LOC119188187"/>
<feature type="region of interest" description="Disordered" evidence="6">
    <location>
        <begin position="1174"/>
        <end position="1195"/>
    </location>
</feature>
<feature type="domain" description="C2H2-type" evidence="7">
    <location>
        <begin position="892"/>
        <end position="915"/>
    </location>
</feature>
<dbReference type="Gene3D" id="3.30.160.60">
    <property type="entry name" value="Classic Zinc Finger"/>
    <property type="match status" value="5"/>
</dbReference>
<dbReference type="InterPro" id="IPR013087">
    <property type="entry name" value="Znf_C2H2_type"/>
</dbReference>
<protein>
    <recommendedName>
        <fullName evidence="7">C2H2-type domain-containing protein</fullName>
    </recommendedName>
</protein>
<evidence type="ECO:0000256" key="3">
    <source>
        <dbReference type="ARBA" id="ARBA00022771"/>
    </source>
</evidence>
<evidence type="ECO:0000256" key="5">
    <source>
        <dbReference type="PROSITE-ProRule" id="PRU00042"/>
    </source>
</evidence>
<feature type="domain" description="C2H2-type" evidence="7">
    <location>
        <begin position="1002"/>
        <end position="1029"/>
    </location>
</feature>
<evidence type="ECO:0000256" key="2">
    <source>
        <dbReference type="ARBA" id="ARBA00022737"/>
    </source>
</evidence>
<evidence type="ECO:0000256" key="1">
    <source>
        <dbReference type="ARBA" id="ARBA00022723"/>
    </source>
</evidence>
<dbReference type="PANTHER" id="PTHR24379:SF121">
    <property type="entry name" value="C2H2-TYPE DOMAIN-CONTAINING PROTEIN"/>
    <property type="match status" value="1"/>
</dbReference>
<feature type="region of interest" description="Disordered" evidence="6">
    <location>
        <begin position="578"/>
        <end position="618"/>
    </location>
</feature>
<feature type="domain" description="C2H2-type" evidence="7">
    <location>
        <begin position="946"/>
        <end position="973"/>
    </location>
</feature>
<comment type="caution">
    <text evidence="8">The sequence shown here is derived from an EMBL/GenBank/DDBJ whole genome shotgun (WGS) entry which is preliminary data.</text>
</comment>
<feature type="domain" description="C2H2-type" evidence="7">
    <location>
        <begin position="972"/>
        <end position="1001"/>
    </location>
</feature>
<dbReference type="SUPFAM" id="SSF57667">
    <property type="entry name" value="beta-beta-alpha zinc fingers"/>
    <property type="match status" value="2"/>
</dbReference>
<keyword evidence="9" id="KW-1185">Reference proteome</keyword>
<evidence type="ECO:0000259" key="7">
    <source>
        <dbReference type="PROSITE" id="PS50157"/>
    </source>
</evidence>
<dbReference type="Proteomes" id="UP000821866">
    <property type="component" value="Chromosome 1"/>
</dbReference>
<feature type="compositionally biased region" description="Polar residues" evidence="6">
    <location>
        <begin position="1146"/>
        <end position="1157"/>
    </location>
</feature>
<keyword evidence="1" id="KW-0479">Metal-binding</keyword>
<keyword evidence="2" id="KW-0677">Repeat</keyword>
<feature type="compositionally biased region" description="Polar residues" evidence="6">
    <location>
        <begin position="678"/>
        <end position="697"/>
    </location>
</feature>
<name>A0A9J6F1U7_RHIMP</name>
<dbReference type="PROSITE" id="PS50157">
    <property type="entry name" value="ZINC_FINGER_C2H2_2"/>
    <property type="match status" value="6"/>
</dbReference>
<evidence type="ECO:0000256" key="4">
    <source>
        <dbReference type="ARBA" id="ARBA00022833"/>
    </source>
</evidence>
<reference evidence="8" key="2">
    <citation type="submission" date="2021-09" db="EMBL/GenBank/DDBJ databases">
        <authorList>
            <person name="Jia N."/>
            <person name="Wang J."/>
            <person name="Shi W."/>
            <person name="Du L."/>
            <person name="Sun Y."/>
            <person name="Zhan W."/>
            <person name="Jiang J."/>
            <person name="Wang Q."/>
            <person name="Zhang B."/>
            <person name="Ji P."/>
            <person name="Sakyi L.B."/>
            <person name="Cui X."/>
            <person name="Yuan T."/>
            <person name="Jiang B."/>
            <person name="Yang W."/>
            <person name="Lam T.T.-Y."/>
            <person name="Chang Q."/>
            <person name="Ding S."/>
            <person name="Wang X."/>
            <person name="Zhu J."/>
            <person name="Ruan X."/>
            <person name="Zhao L."/>
            <person name="Wei J."/>
            <person name="Que T."/>
            <person name="Du C."/>
            <person name="Cheng J."/>
            <person name="Dai P."/>
            <person name="Han X."/>
            <person name="Huang E."/>
            <person name="Gao Y."/>
            <person name="Liu J."/>
            <person name="Shao H."/>
            <person name="Ye R."/>
            <person name="Li L."/>
            <person name="Wei W."/>
            <person name="Wang X."/>
            <person name="Wang C."/>
            <person name="Huo Q."/>
            <person name="Li W."/>
            <person name="Guo W."/>
            <person name="Chen H."/>
            <person name="Chen S."/>
            <person name="Zhou L."/>
            <person name="Zhou L."/>
            <person name="Ni X."/>
            <person name="Tian J."/>
            <person name="Zhou Y."/>
            <person name="Sheng Y."/>
            <person name="Liu T."/>
            <person name="Pan Y."/>
            <person name="Xia L."/>
            <person name="Li J."/>
            <person name="Zhao F."/>
            <person name="Cao W."/>
        </authorList>
    </citation>
    <scope>NUCLEOTIDE SEQUENCE</scope>
    <source>
        <strain evidence="8">Rmic-2018</strain>
        <tissue evidence="8">Larvae</tissue>
    </source>
</reference>
<feature type="compositionally biased region" description="Basic residues" evidence="6">
    <location>
        <begin position="1129"/>
        <end position="1144"/>
    </location>
</feature>
<feature type="region of interest" description="Disordered" evidence="6">
    <location>
        <begin position="1207"/>
        <end position="1244"/>
    </location>
</feature>
<feature type="compositionally biased region" description="Polar residues" evidence="6">
    <location>
        <begin position="704"/>
        <end position="723"/>
    </location>
</feature>
<feature type="compositionally biased region" description="Polar residues" evidence="6">
    <location>
        <begin position="1174"/>
        <end position="1184"/>
    </location>
</feature>
<feature type="region of interest" description="Disordered" evidence="6">
    <location>
        <begin position="678"/>
        <end position="744"/>
    </location>
</feature>
<evidence type="ECO:0000313" key="9">
    <source>
        <dbReference type="Proteomes" id="UP000821866"/>
    </source>
</evidence>
<reference evidence="8" key="1">
    <citation type="journal article" date="2020" name="Cell">
        <title>Large-Scale Comparative Analyses of Tick Genomes Elucidate Their Genetic Diversity and Vector Capacities.</title>
        <authorList>
            <consortium name="Tick Genome and Microbiome Consortium (TIGMIC)"/>
            <person name="Jia N."/>
            <person name="Wang J."/>
            <person name="Shi W."/>
            <person name="Du L."/>
            <person name="Sun Y."/>
            <person name="Zhan W."/>
            <person name="Jiang J.F."/>
            <person name="Wang Q."/>
            <person name="Zhang B."/>
            <person name="Ji P."/>
            <person name="Bell-Sakyi L."/>
            <person name="Cui X.M."/>
            <person name="Yuan T.T."/>
            <person name="Jiang B.G."/>
            <person name="Yang W.F."/>
            <person name="Lam T.T."/>
            <person name="Chang Q.C."/>
            <person name="Ding S.J."/>
            <person name="Wang X.J."/>
            <person name="Zhu J.G."/>
            <person name="Ruan X.D."/>
            <person name="Zhao L."/>
            <person name="Wei J.T."/>
            <person name="Ye R.Z."/>
            <person name="Que T.C."/>
            <person name="Du C.H."/>
            <person name="Zhou Y.H."/>
            <person name="Cheng J.X."/>
            <person name="Dai P.F."/>
            <person name="Guo W.B."/>
            <person name="Han X.H."/>
            <person name="Huang E.J."/>
            <person name="Li L.F."/>
            <person name="Wei W."/>
            <person name="Gao Y.C."/>
            <person name="Liu J.Z."/>
            <person name="Shao H.Z."/>
            <person name="Wang X."/>
            <person name="Wang C.C."/>
            <person name="Yang T.C."/>
            <person name="Huo Q.B."/>
            <person name="Li W."/>
            <person name="Chen H.Y."/>
            <person name="Chen S.E."/>
            <person name="Zhou L.G."/>
            <person name="Ni X.B."/>
            <person name="Tian J.H."/>
            <person name="Sheng Y."/>
            <person name="Liu T."/>
            <person name="Pan Y.S."/>
            <person name="Xia L.Y."/>
            <person name="Li J."/>
            <person name="Zhao F."/>
            <person name="Cao W.C."/>
        </authorList>
    </citation>
    <scope>NUCLEOTIDE SEQUENCE</scope>
    <source>
        <strain evidence="8">Rmic-2018</strain>
    </source>
</reference>
<keyword evidence="4" id="KW-0862">Zinc</keyword>
<dbReference type="GO" id="GO:0008270">
    <property type="term" value="F:zinc ion binding"/>
    <property type="evidence" value="ECO:0007669"/>
    <property type="project" value="UniProtKB-KW"/>
</dbReference>
<feature type="region of interest" description="Disordered" evidence="6">
    <location>
        <begin position="1129"/>
        <end position="1162"/>
    </location>
</feature>
<proteinExistence type="predicted"/>
<gene>
    <name evidence="8" type="ORF">HPB51_012045</name>
</gene>
<evidence type="ECO:0000256" key="6">
    <source>
        <dbReference type="SAM" id="MobiDB-lite"/>
    </source>
</evidence>
<sequence length="1549" mass="168903">MSLEECTNDAVDDTHTLKLPNTVQLVESELPLAEAENADSLIGMFLFRQVFSPNDTSLQCLFCQSKYVFRFPVDLEKHYHVIHEIAVHSAKAEFSEAVVFVCVPPDVTEDTTLNSTCRFCDLTLRTLSEVRDHYPEVHSKTVRLVAESAVAELASQFFCSVCSWASSTFEQHHSHMKAAHRMQTYTCRYCGYCTPRPGRLRFHVKQRHLQDQPGPHLQCSVCSVYVHGRERLHKHILLSHAVQTVVSDTDLLELEEAELLEGWKEQCGVHVSRRSTAISVGPVLASCRARVNRRRGENTILLKVATFYCGNTKRNTARCKGATGKQIGLSTQQAQKYYTGCDEHVSAVKVIHGHTGTKARLLERGQKRSRGFGGRRVGVARPRTMTLYRPSAVRTQWGNKSVRKPFLLGDSARSATVNICYRGAASHHPLPPPRPTQSEPSDVAAAPVVEAAKPAPPTKPETQAAPGLLGLPTTSHQATSIIRNSSSPCGNSKDLMAHISRCPLLRGDKGKGRGSLGSSLGGSLGGPKTNLFYKCNNCSLTFTSEEEIKARVKVSFPSDWHVLQKHMADGVHLPKGQLATASPSAVPGASEEGTSSGVGEATAPLESPGGLEAGSSEDDGLAGSSSTCFLCCMRFASTQACQMHQHHVHMRWVKRGLPDFSSEDVQSNLYSMPMVENNSETELTQQRAVESITQQPGSEDDAMATTQEASGSEGTLQAEASSKSPEEAGAEDGKGSAASGTLSSADIPSDAKLLELGFPTKVGHYCHVCDAVIKSYALYYLHMHNLHRLEKRFQCIVTACSQTFTCPNAFQRHSLRHNQKSDSYCSMCDMVFDDNDHLQDHFLSAEHANKYMRVQEKYNRSEPRNYRCRVCHSWFGLFATFVKHMETESHQYQCQHCGLLFVQPGPRRNHIQSVHPELANICEICGSKMANSQALWSHLSLHSIVHECHKCHRRFLQREQLMAHMEVHAPPTPCPWQGCNRKLATKVGLYNHLRMHRGDTDFRCLTCGRGFFKKKALDTHMRLHEEPSALARIQHSDLAQDSHILAEVSPQESQEESAGELIQLICAGCLNGFESEDLFAAHICTGHQGEAQEQGYMTADDSVINMVTGDGTLSSADLGGSQLMTCNRRRTHHNSGNKPARRFGHTASSSCSGSNWSRPGVESVTMDSADMELTDQQQRMSSLKQEGMETNEEEGGDELVIQQLGEPAEDTSPRQEPEQQEQVGTQEMMHPEEQPEEQVQAEQEQHQMEVTMHHQEPEQQDSTMETEMSEQTAQLLMAADQEGLEHLAVESENGEVIHFAIVRHPEGSQEGVAVTSEEMAMLAAGGDGASSSLARIMTMDTSSYMVSGDMTTTSAQLGSETKVVGALNTEAPLLSVGSGDLCMSQEAYDVEQGETAAEAMAEGTESQEQAITPEGMAYAETPVTCEGGQMPIVMMVPGGQEGLNMESGEGFANAAVLKVPTSDGGERVLLIPISSEGGNTVFALPGGLTLGGVAEGQEGSGAQQGCVTVSLDPGSAGNVGEDHGILTLPMVTDTMTGQVSVQFAPEPGE</sequence>
<feature type="domain" description="C2H2-type" evidence="7">
    <location>
        <begin position="185"/>
        <end position="213"/>
    </location>
</feature>
<dbReference type="SMART" id="SM00355">
    <property type="entry name" value="ZnF_C2H2"/>
    <property type="match status" value="17"/>
</dbReference>
<evidence type="ECO:0000313" key="8">
    <source>
        <dbReference type="EMBL" id="KAH8040730.1"/>
    </source>
</evidence>
<accession>A0A9J6F1U7</accession>
<dbReference type="InterPro" id="IPR036236">
    <property type="entry name" value="Znf_C2H2_sf"/>
</dbReference>
<dbReference type="PANTHER" id="PTHR24379">
    <property type="entry name" value="KRAB AND ZINC FINGER DOMAIN-CONTAINING"/>
    <property type="match status" value="1"/>
</dbReference>